<feature type="coiled-coil region" evidence="1">
    <location>
        <begin position="90"/>
        <end position="138"/>
    </location>
</feature>
<evidence type="ECO:0000313" key="4">
    <source>
        <dbReference type="Proteomes" id="UP001151760"/>
    </source>
</evidence>
<name>A0ABQ5BBY0_9ASTR</name>
<dbReference type="Proteomes" id="UP001151760">
    <property type="component" value="Unassembled WGS sequence"/>
</dbReference>
<dbReference type="EMBL" id="BQNB010013121">
    <property type="protein sequence ID" value="GJT12101.1"/>
    <property type="molecule type" value="Genomic_DNA"/>
</dbReference>
<reference evidence="3" key="2">
    <citation type="submission" date="2022-01" db="EMBL/GenBank/DDBJ databases">
        <authorList>
            <person name="Yamashiro T."/>
            <person name="Shiraishi A."/>
            <person name="Satake H."/>
            <person name="Nakayama K."/>
        </authorList>
    </citation>
    <scope>NUCLEOTIDE SEQUENCE</scope>
</reference>
<evidence type="ECO:0000313" key="3">
    <source>
        <dbReference type="EMBL" id="GJT12101.1"/>
    </source>
</evidence>
<feature type="region of interest" description="Disordered" evidence="2">
    <location>
        <begin position="1"/>
        <end position="24"/>
    </location>
</feature>
<sequence length="278" mass="31237">MVVQNKSELGEGSTNPTDPITHSPLFNHQLNLKRHKNLGSQKERILRFATTAIRLEAEVRQWFESVSKHSNDLLLARGNTLRSDEDRLKLNELMALCTTLQNRVLDLEKTKTTQQNKIASLKRRVKKLEKKIDVAQVITAATTVTITTEKITLAQALEALKTSKPKVKGIVFQEPDEEEVAIDVIPLVVKSPSIVDWKIHKEGKKSYYQIIELMESLNLVKAKFESTKQASEASDSVVIGCFENNVLTPIIQKLRGNSRDRLDSYSFGNFAKIAAVTA</sequence>
<keyword evidence="4" id="KW-1185">Reference proteome</keyword>
<gene>
    <name evidence="3" type="ORF">Tco_0859143</name>
</gene>
<evidence type="ECO:0000256" key="1">
    <source>
        <dbReference type="SAM" id="Coils"/>
    </source>
</evidence>
<accession>A0ABQ5BBY0</accession>
<reference evidence="3" key="1">
    <citation type="journal article" date="2022" name="Int. J. Mol. Sci.">
        <title>Draft Genome of Tanacetum Coccineum: Genomic Comparison of Closely Related Tanacetum-Family Plants.</title>
        <authorList>
            <person name="Yamashiro T."/>
            <person name="Shiraishi A."/>
            <person name="Nakayama K."/>
            <person name="Satake H."/>
        </authorList>
    </citation>
    <scope>NUCLEOTIDE SEQUENCE</scope>
</reference>
<proteinExistence type="predicted"/>
<protein>
    <submittedName>
        <fullName evidence="3">Uncharacterized protein</fullName>
    </submittedName>
</protein>
<evidence type="ECO:0000256" key="2">
    <source>
        <dbReference type="SAM" id="MobiDB-lite"/>
    </source>
</evidence>
<comment type="caution">
    <text evidence="3">The sequence shown here is derived from an EMBL/GenBank/DDBJ whole genome shotgun (WGS) entry which is preliminary data.</text>
</comment>
<keyword evidence="1" id="KW-0175">Coiled coil</keyword>
<organism evidence="3 4">
    <name type="scientific">Tanacetum coccineum</name>
    <dbReference type="NCBI Taxonomy" id="301880"/>
    <lineage>
        <taxon>Eukaryota</taxon>
        <taxon>Viridiplantae</taxon>
        <taxon>Streptophyta</taxon>
        <taxon>Embryophyta</taxon>
        <taxon>Tracheophyta</taxon>
        <taxon>Spermatophyta</taxon>
        <taxon>Magnoliopsida</taxon>
        <taxon>eudicotyledons</taxon>
        <taxon>Gunneridae</taxon>
        <taxon>Pentapetalae</taxon>
        <taxon>asterids</taxon>
        <taxon>campanulids</taxon>
        <taxon>Asterales</taxon>
        <taxon>Asteraceae</taxon>
        <taxon>Asteroideae</taxon>
        <taxon>Anthemideae</taxon>
        <taxon>Anthemidinae</taxon>
        <taxon>Tanacetum</taxon>
    </lineage>
</organism>